<comment type="subunit">
    <text evidence="2 12">Homodimer.</text>
</comment>
<feature type="binding site" evidence="12">
    <location>
        <position position="233"/>
    </location>
    <ligand>
        <name>NADP(+)</name>
        <dbReference type="ChEBI" id="CHEBI:58349"/>
    </ligand>
</feature>
<dbReference type="InterPro" id="IPR000672">
    <property type="entry name" value="THF_DH/CycHdrlase"/>
</dbReference>
<evidence type="ECO:0000256" key="8">
    <source>
        <dbReference type="ARBA" id="ARBA00023002"/>
    </source>
</evidence>
<comment type="catalytic activity">
    <reaction evidence="12">
        <text>(6R)-5,10-methenyltetrahydrofolate + H2O = (6R)-10-formyltetrahydrofolate + H(+)</text>
        <dbReference type="Rhea" id="RHEA:23700"/>
        <dbReference type="ChEBI" id="CHEBI:15377"/>
        <dbReference type="ChEBI" id="CHEBI:15378"/>
        <dbReference type="ChEBI" id="CHEBI:57455"/>
        <dbReference type="ChEBI" id="CHEBI:195366"/>
        <dbReference type="EC" id="3.5.4.9"/>
    </reaction>
</comment>
<evidence type="ECO:0000256" key="2">
    <source>
        <dbReference type="ARBA" id="ARBA00011738"/>
    </source>
</evidence>
<evidence type="ECO:0000256" key="12">
    <source>
        <dbReference type="HAMAP-Rule" id="MF_01576"/>
    </source>
</evidence>
<keyword evidence="8 12" id="KW-0560">Oxidoreductase</keyword>
<feature type="binding site" evidence="12">
    <location>
        <begin position="167"/>
        <end position="169"/>
    </location>
    <ligand>
        <name>NADP(+)</name>
        <dbReference type="ChEBI" id="CHEBI:58349"/>
    </ligand>
</feature>
<dbReference type="FunFam" id="3.40.50.720:FF:000006">
    <property type="entry name" value="Bifunctional protein FolD"/>
    <property type="match status" value="1"/>
</dbReference>
<dbReference type="InterPro" id="IPR020631">
    <property type="entry name" value="THF_DH/CycHdrlase_NAD-bd_dom"/>
</dbReference>
<dbReference type="InterPro" id="IPR046346">
    <property type="entry name" value="Aminoacid_DH-like_N_sf"/>
</dbReference>
<evidence type="ECO:0000256" key="7">
    <source>
        <dbReference type="ARBA" id="ARBA00022857"/>
    </source>
</evidence>
<evidence type="ECO:0000256" key="3">
    <source>
        <dbReference type="ARBA" id="ARBA00022563"/>
    </source>
</evidence>
<evidence type="ECO:0000259" key="14">
    <source>
        <dbReference type="Pfam" id="PF02882"/>
    </source>
</evidence>
<proteinExistence type="inferred from homology"/>
<keyword evidence="16" id="KW-1185">Reference proteome</keyword>
<evidence type="ECO:0000256" key="5">
    <source>
        <dbReference type="ARBA" id="ARBA00022755"/>
    </source>
</evidence>
<dbReference type="Gene3D" id="3.40.50.10860">
    <property type="entry name" value="Leucine Dehydrogenase, chain A, domain 1"/>
    <property type="match status" value="1"/>
</dbReference>
<dbReference type="Gene3D" id="3.40.50.720">
    <property type="entry name" value="NAD(P)-binding Rossmann-like Domain"/>
    <property type="match status" value="1"/>
</dbReference>
<sequence length="312" mass="32521">MTNTPQILDGVAIAGQIKAEVAVEVKQLTARGITPGLAVILVGEVPASQIYVRSKVKTCGELGIYSEMLTPPESITTDEMLALVAELNAREDIDGILIQLPLPKHVDTKRLLEAVSPDKDVDGFHPVNVGRLQSGQPGLAPCTPAGIIEILKRSNLPVAGQNAVVVGRSDIVGKPAAMMLLNASATVTVCHSKTKNLAEFTREADLLVAAIGRPGYVTAEMVKPGATLIDVGINRVTDVAEVEEFFPGDAARAATLAKRGSVVVGDIHPAAFAISGAYTPVPGGVGALTIAMLMKNTVTAAKLRRGLSAEKD</sequence>
<dbReference type="SUPFAM" id="SSF53223">
    <property type="entry name" value="Aminoacid dehydrogenase-like, N-terminal domain"/>
    <property type="match status" value="1"/>
</dbReference>
<keyword evidence="5 12" id="KW-0658">Purine biosynthesis</keyword>
<evidence type="ECO:0000256" key="4">
    <source>
        <dbReference type="ARBA" id="ARBA00022605"/>
    </source>
</evidence>
<dbReference type="GO" id="GO:0004488">
    <property type="term" value="F:methylenetetrahydrofolate dehydrogenase (NADP+) activity"/>
    <property type="evidence" value="ECO:0007669"/>
    <property type="project" value="UniProtKB-UniRule"/>
</dbReference>
<accession>A0A917MAA3</accession>
<dbReference type="PANTHER" id="PTHR48099:SF5">
    <property type="entry name" value="C-1-TETRAHYDROFOLATE SYNTHASE, CYTOPLASMIC"/>
    <property type="match status" value="1"/>
</dbReference>
<dbReference type="InterPro" id="IPR020630">
    <property type="entry name" value="THF_DH/CycHdrlase_cat_dom"/>
</dbReference>
<evidence type="ECO:0000256" key="9">
    <source>
        <dbReference type="ARBA" id="ARBA00023102"/>
    </source>
</evidence>
<keyword evidence="7 12" id="KW-0521">NADP</keyword>
<dbReference type="Pfam" id="PF00763">
    <property type="entry name" value="THF_DHG_CYH"/>
    <property type="match status" value="1"/>
</dbReference>
<feature type="domain" description="Tetrahydrofolate dehydrogenase/cyclohydrolase NAD(P)-binding" evidence="14">
    <location>
        <begin position="141"/>
        <end position="303"/>
    </location>
</feature>
<dbReference type="GO" id="GO:0004477">
    <property type="term" value="F:methenyltetrahydrofolate cyclohydrolase activity"/>
    <property type="evidence" value="ECO:0007669"/>
    <property type="project" value="UniProtKB-UniRule"/>
</dbReference>
<dbReference type="HAMAP" id="MF_01576">
    <property type="entry name" value="THF_DHG_CYH"/>
    <property type="match status" value="1"/>
</dbReference>
<keyword evidence="3 12" id="KW-0554">One-carbon metabolism</keyword>
<dbReference type="SUPFAM" id="SSF51735">
    <property type="entry name" value="NAD(P)-binding Rossmann-fold domains"/>
    <property type="match status" value="1"/>
</dbReference>
<evidence type="ECO:0000256" key="1">
    <source>
        <dbReference type="ARBA" id="ARBA00004777"/>
    </source>
</evidence>
<comment type="similarity">
    <text evidence="12">Belongs to the tetrahydrofolate dehydrogenase/cyclohydrolase family.</text>
</comment>
<feature type="domain" description="Tetrahydrofolate dehydrogenase/cyclohydrolase catalytic" evidence="13">
    <location>
        <begin position="8"/>
        <end position="122"/>
    </location>
</feature>
<protein>
    <recommendedName>
        <fullName evidence="12">Bifunctional protein FolD</fullName>
    </recommendedName>
    <domain>
        <recommendedName>
            <fullName evidence="12">Methylenetetrahydrofolate dehydrogenase</fullName>
            <ecNumber evidence="12">1.5.1.5</ecNumber>
        </recommendedName>
    </domain>
    <domain>
        <recommendedName>
            <fullName evidence="12">Methenyltetrahydrofolate cyclohydrolase</fullName>
            <ecNumber evidence="12">3.5.4.9</ecNumber>
        </recommendedName>
    </domain>
</protein>
<dbReference type="GO" id="GO:0006164">
    <property type="term" value="P:purine nucleotide biosynthetic process"/>
    <property type="evidence" value="ECO:0007669"/>
    <property type="project" value="UniProtKB-KW"/>
</dbReference>
<dbReference type="GO" id="GO:0009086">
    <property type="term" value="P:methionine biosynthetic process"/>
    <property type="evidence" value="ECO:0007669"/>
    <property type="project" value="UniProtKB-KW"/>
</dbReference>
<evidence type="ECO:0000313" key="16">
    <source>
        <dbReference type="Proteomes" id="UP000647241"/>
    </source>
</evidence>
<keyword evidence="9 12" id="KW-0368">Histidine biosynthesis</keyword>
<keyword evidence="10 12" id="KW-0486">Methionine biosynthesis</keyword>
<dbReference type="GO" id="GO:0000105">
    <property type="term" value="P:L-histidine biosynthetic process"/>
    <property type="evidence" value="ECO:0007669"/>
    <property type="project" value="UniProtKB-KW"/>
</dbReference>
<comment type="function">
    <text evidence="12">Catalyzes the oxidation of 5,10-methylenetetrahydrofolate to 5,10-methenyltetrahydrofolate and then the hydrolysis of 5,10-methenyltetrahydrofolate to 10-formyltetrahydrofolate.</text>
</comment>
<dbReference type="EC" id="3.5.4.9" evidence="12"/>
<dbReference type="CDD" id="cd01080">
    <property type="entry name" value="NAD_bind_m-THF_DH_Cyclohyd"/>
    <property type="match status" value="1"/>
</dbReference>
<evidence type="ECO:0000256" key="6">
    <source>
        <dbReference type="ARBA" id="ARBA00022801"/>
    </source>
</evidence>
<name>A0A917MAA3_9BACT</name>
<comment type="caution">
    <text evidence="15">The sequence shown here is derived from an EMBL/GenBank/DDBJ whole genome shotgun (WGS) entry which is preliminary data.</text>
</comment>
<keyword evidence="4 12" id="KW-0028">Amino-acid biosynthesis</keyword>
<comment type="pathway">
    <text evidence="1 12">One-carbon metabolism; tetrahydrofolate interconversion.</text>
</comment>
<dbReference type="GO" id="GO:0005829">
    <property type="term" value="C:cytosol"/>
    <property type="evidence" value="ECO:0007669"/>
    <property type="project" value="TreeGrafter"/>
</dbReference>
<keyword evidence="11 12" id="KW-0511">Multifunctional enzyme</keyword>
<dbReference type="EC" id="1.5.1.5" evidence="12"/>
<dbReference type="Proteomes" id="UP000647241">
    <property type="component" value="Unassembled WGS sequence"/>
</dbReference>
<keyword evidence="6 12" id="KW-0378">Hydrolase</keyword>
<reference evidence="15" key="1">
    <citation type="journal article" date="2014" name="Int. J. Syst. Evol. Microbiol.">
        <title>Complete genome sequence of Corynebacterium casei LMG S-19264T (=DSM 44701T), isolated from a smear-ripened cheese.</title>
        <authorList>
            <consortium name="US DOE Joint Genome Institute (JGI-PGF)"/>
            <person name="Walter F."/>
            <person name="Albersmeier A."/>
            <person name="Kalinowski J."/>
            <person name="Ruckert C."/>
        </authorList>
    </citation>
    <scope>NUCLEOTIDE SEQUENCE</scope>
    <source>
        <strain evidence="15">CGMCC 1.12997</strain>
    </source>
</reference>
<dbReference type="InterPro" id="IPR036291">
    <property type="entry name" value="NAD(P)-bd_dom_sf"/>
</dbReference>
<dbReference type="Pfam" id="PF02882">
    <property type="entry name" value="THF_DHG_CYH_C"/>
    <property type="match status" value="1"/>
</dbReference>
<gene>
    <name evidence="12 15" type="primary">folD</name>
    <name evidence="15" type="ORF">GCM10011585_34760</name>
</gene>
<reference evidence="15" key="2">
    <citation type="submission" date="2020-09" db="EMBL/GenBank/DDBJ databases">
        <authorList>
            <person name="Sun Q."/>
            <person name="Zhou Y."/>
        </authorList>
    </citation>
    <scope>NUCLEOTIDE SEQUENCE</scope>
    <source>
        <strain evidence="15">CGMCC 1.12997</strain>
    </source>
</reference>
<dbReference type="AlphaFoldDB" id="A0A917MAA3"/>
<evidence type="ECO:0000313" key="15">
    <source>
        <dbReference type="EMBL" id="GGG87712.1"/>
    </source>
</evidence>
<dbReference type="EMBL" id="BMGT01000004">
    <property type="protein sequence ID" value="GGG87712.1"/>
    <property type="molecule type" value="Genomic_DNA"/>
</dbReference>
<dbReference type="FunFam" id="3.40.50.10860:FF:000005">
    <property type="entry name" value="C-1-tetrahydrofolate synthase, cytoplasmic, putative"/>
    <property type="match status" value="1"/>
</dbReference>
<evidence type="ECO:0000259" key="13">
    <source>
        <dbReference type="Pfam" id="PF00763"/>
    </source>
</evidence>
<comment type="catalytic activity">
    <reaction evidence="12">
        <text>(6R)-5,10-methylene-5,6,7,8-tetrahydrofolate + NADP(+) = (6R)-5,10-methenyltetrahydrofolate + NADPH</text>
        <dbReference type="Rhea" id="RHEA:22812"/>
        <dbReference type="ChEBI" id="CHEBI:15636"/>
        <dbReference type="ChEBI" id="CHEBI:57455"/>
        <dbReference type="ChEBI" id="CHEBI:57783"/>
        <dbReference type="ChEBI" id="CHEBI:58349"/>
        <dbReference type="EC" id="1.5.1.5"/>
    </reaction>
</comment>
<organism evidence="15 16">
    <name type="scientific">Edaphobacter dinghuensis</name>
    <dbReference type="NCBI Taxonomy" id="1560005"/>
    <lineage>
        <taxon>Bacteria</taxon>
        <taxon>Pseudomonadati</taxon>
        <taxon>Acidobacteriota</taxon>
        <taxon>Terriglobia</taxon>
        <taxon>Terriglobales</taxon>
        <taxon>Acidobacteriaceae</taxon>
        <taxon>Edaphobacter</taxon>
    </lineage>
</organism>
<comment type="caution">
    <text evidence="12">Lacks conserved residue(s) required for the propagation of feature annotation.</text>
</comment>
<evidence type="ECO:0000256" key="10">
    <source>
        <dbReference type="ARBA" id="ARBA00023167"/>
    </source>
</evidence>
<dbReference type="PANTHER" id="PTHR48099">
    <property type="entry name" value="C-1-TETRAHYDROFOLATE SYNTHASE, CYTOPLASMIC-RELATED"/>
    <property type="match status" value="1"/>
</dbReference>
<dbReference type="PRINTS" id="PR00085">
    <property type="entry name" value="THFDHDRGNASE"/>
</dbReference>
<evidence type="ECO:0000256" key="11">
    <source>
        <dbReference type="ARBA" id="ARBA00023268"/>
    </source>
</evidence>
<dbReference type="GO" id="GO:0035999">
    <property type="term" value="P:tetrahydrofolate interconversion"/>
    <property type="evidence" value="ECO:0007669"/>
    <property type="project" value="UniProtKB-UniRule"/>
</dbReference>